<evidence type="ECO:0000313" key="3">
    <source>
        <dbReference type="Proteomes" id="UP000275232"/>
    </source>
</evidence>
<dbReference type="AlphaFoldDB" id="A0A3N5CQF4"/>
<accession>A0A3N5CQF4</accession>
<comment type="similarity">
    <text evidence="1">Belongs to the SURF1 family.</text>
</comment>
<keyword evidence="1" id="KW-0472">Membrane</keyword>
<dbReference type="GO" id="GO:0005886">
    <property type="term" value="C:plasma membrane"/>
    <property type="evidence" value="ECO:0007669"/>
    <property type="project" value="UniProtKB-SubCell"/>
</dbReference>
<feature type="transmembrane region" description="Helical" evidence="1">
    <location>
        <begin position="12"/>
        <end position="31"/>
    </location>
</feature>
<keyword evidence="1" id="KW-0812">Transmembrane</keyword>
<name>A0A3N5CQF4_9SPHN</name>
<comment type="subcellular location">
    <subcellularLocation>
        <location evidence="1">Cell membrane</location>
        <topology evidence="1">Multi-pass membrane protein</topology>
    </subcellularLocation>
</comment>
<proteinExistence type="inferred from homology"/>
<keyword evidence="3" id="KW-1185">Reference proteome</keyword>
<evidence type="ECO:0000256" key="1">
    <source>
        <dbReference type="RuleBase" id="RU363076"/>
    </source>
</evidence>
<gene>
    <name evidence="2" type="ORF">EG799_03770</name>
</gene>
<reference evidence="2 3" key="1">
    <citation type="submission" date="2018-11" db="EMBL/GenBank/DDBJ databases">
        <title>Erythrobacter spongiae sp. nov., isolated from a marine sponge.</title>
        <authorList>
            <person name="Zhuang L."/>
            <person name="Luo L."/>
        </authorList>
    </citation>
    <scope>NUCLEOTIDE SEQUENCE [LARGE SCALE GENOMIC DNA]</scope>
    <source>
        <strain evidence="2 3">HN-E23</strain>
    </source>
</reference>
<comment type="caution">
    <text evidence="2">The sequence shown here is derived from an EMBL/GenBank/DDBJ whole genome shotgun (WGS) entry which is preliminary data.</text>
</comment>
<dbReference type="Pfam" id="PF02104">
    <property type="entry name" value="SURF1"/>
    <property type="match status" value="1"/>
</dbReference>
<keyword evidence="1" id="KW-1133">Transmembrane helix</keyword>
<sequence length="194" mass="21086">MAKQRRRIPVLPTILVVAAAIVMVGLGVWQLQRREEKEALIAASRAALASPRPVSWQALLTDPEAVRYRRTELPCTRVTDEQAIAGRNRSGEPGWAHRVRCAVPGGDLSVPVDIGWSRRPDPVGFAGGLVSGTVAPGGRVVADTAPTGLEPLARPDPADLPNNHLAYAGQWFFFALTALVIYGLTLRRRWREGD</sequence>
<dbReference type="CDD" id="cd06662">
    <property type="entry name" value="SURF1"/>
    <property type="match status" value="1"/>
</dbReference>
<dbReference type="PROSITE" id="PS50895">
    <property type="entry name" value="SURF1"/>
    <property type="match status" value="1"/>
</dbReference>
<organism evidence="2 3">
    <name type="scientific">Aurantiacibacter spongiae</name>
    <dbReference type="NCBI Taxonomy" id="2488860"/>
    <lineage>
        <taxon>Bacteria</taxon>
        <taxon>Pseudomonadati</taxon>
        <taxon>Pseudomonadota</taxon>
        <taxon>Alphaproteobacteria</taxon>
        <taxon>Sphingomonadales</taxon>
        <taxon>Erythrobacteraceae</taxon>
        <taxon>Aurantiacibacter</taxon>
    </lineage>
</organism>
<dbReference type="InterPro" id="IPR002994">
    <property type="entry name" value="Surf1/Shy1"/>
</dbReference>
<dbReference type="RefSeq" id="WP_123878694.1">
    <property type="nucleotide sequence ID" value="NZ_RPFZ01000001.1"/>
</dbReference>
<dbReference type="Proteomes" id="UP000275232">
    <property type="component" value="Unassembled WGS sequence"/>
</dbReference>
<protein>
    <recommendedName>
        <fullName evidence="1">SURF1-like protein</fullName>
    </recommendedName>
</protein>
<dbReference type="OrthoDB" id="6079986at2"/>
<keyword evidence="1" id="KW-1003">Cell membrane</keyword>
<evidence type="ECO:0000313" key="2">
    <source>
        <dbReference type="EMBL" id="RPF70837.1"/>
    </source>
</evidence>
<dbReference type="EMBL" id="RPFZ01000001">
    <property type="protein sequence ID" value="RPF70837.1"/>
    <property type="molecule type" value="Genomic_DNA"/>
</dbReference>
<feature type="transmembrane region" description="Helical" evidence="1">
    <location>
        <begin position="165"/>
        <end position="184"/>
    </location>
</feature>